<proteinExistence type="inferred from homology"/>
<dbReference type="EMBL" id="AFHQ01000004">
    <property type="protein sequence ID" value="EGK62438.1"/>
    <property type="molecule type" value="Genomic_DNA"/>
</dbReference>
<evidence type="ECO:0000256" key="3">
    <source>
        <dbReference type="ARBA" id="ARBA00022741"/>
    </source>
</evidence>
<evidence type="ECO:0000313" key="10">
    <source>
        <dbReference type="EMBL" id="EGK62438.1"/>
    </source>
</evidence>
<keyword evidence="3 7" id="KW-0547">Nucleotide-binding</keyword>
<dbReference type="Pfam" id="PF00294">
    <property type="entry name" value="PfkB"/>
    <property type="match status" value="1"/>
</dbReference>
<evidence type="ECO:0000256" key="6">
    <source>
        <dbReference type="ARBA" id="ARBA00047745"/>
    </source>
</evidence>
<comment type="caution">
    <text evidence="10">The sequence shown here is derived from an EMBL/GenBank/DDBJ whole genome shotgun (WGS) entry which is preliminary data.</text>
</comment>
<dbReference type="InterPro" id="IPR002173">
    <property type="entry name" value="Carboh/pur_kinase_PfkB_CS"/>
</dbReference>
<keyword evidence="5 7" id="KW-0067">ATP-binding</keyword>
<evidence type="ECO:0000256" key="2">
    <source>
        <dbReference type="ARBA" id="ARBA00022679"/>
    </source>
</evidence>
<evidence type="ECO:0000256" key="8">
    <source>
        <dbReference type="RuleBase" id="RU369061"/>
    </source>
</evidence>
<dbReference type="GO" id="GO:0005524">
    <property type="term" value="F:ATP binding"/>
    <property type="evidence" value="ECO:0007669"/>
    <property type="project" value="UniProtKB-UniRule"/>
</dbReference>
<comment type="pathway">
    <text evidence="7">Carbohydrate metabolism; D-tagatose 6-phosphate degradation; D-glyceraldehyde 3-phosphate and glycerone phosphate from D-tagatose 6-phosphate: step 1/2.</text>
</comment>
<comment type="similarity">
    <text evidence="7">Belongs to the carbohydrate kinase PfkB family. LacC subfamily.</text>
</comment>
<dbReference type="HOGENOM" id="CLU_050013_1_0_9"/>
<evidence type="ECO:0000256" key="1">
    <source>
        <dbReference type="ARBA" id="ARBA00005380"/>
    </source>
</evidence>
<name>F5RJ00_9FIRM</name>
<evidence type="ECO:0000256" key="4">
    <source>
        <dbReference type="ARBA" id="ARBA00022777"/>
    </source>
</evidence>
<comment type="function">
    <text evidence="8">Catalyzes the ATP-dependent phosphorylation of fructose-l-phosphate to fructose-l,6-bisphosphate.</text>
</comment>
<keyword evidence="2 7" id="KW-0808">Transferase</keyword>
<dbReference type="PIRSF" id="PIRSF000535">
    <property type="entry name" value="1PFK/6PFK/LacC"/>
    <property type="match status" value="1"/>
</dbReference>
<evidence type="ECO:0000256" key="5">
    <source>
        <dbReference type="ARBA" id="ARBA00022840"/>
    </source>
</evidence>
<dbReference type="STRING" id="888060.HMPREF9081_0185"/>
<dbReference type="GO" id="GO:2001059">
    <property type="term" value="P:D-tagatose 6-phosphate catabolic process"/>
    <property type="evidence" value="ECO:0007669"/>
    <property type="project" value="UniProtKB-UniPathway"/>
</dbReference>
<dbReference type="GO" id="GO:0008662">
    <property type="term" value="F:1-phosphofructokinase activity"/>
    <property type="evidence" value="ECO:0007669"/>
    <property type="project" value="UniProtKB-UniRule"/>
</dbReference>
<gene>
    <name evidence="10" type="primary">fruB</name>
    <name evidence="10" type="ORF">HMPREF9081_0185</name>
</gene>
<dbReference type="UniPathway" id="UPA00704">
    <property type="reaction ID" value="UER00715"/>
</dbReference>
<sequence>MSRIYDGFNGEYYHFIENLGRDNYMIYTVTFNPSIDYIVRLEDLTVGEINRVNYEQILPGGKGINVSIVLKNLGHDSAALGFLAGFTGVAMQQMLHSFGVKDDFVRLDDGFSRINVKIKAGRETEINGQGPVITEEAQRTLFEKLGRLKSGDTLVLAGSIPNTLPDDIYERIMEHLAGRGIRIVVDATKNLLRRVLKYRPFLIKPNNHELGEMFGVDLKTDDEIVYHAKKLQEEGATNVLISMAGDGAILLTSEGVFYRSAAPKGTLVNSVGAGDSMVAGFLAGFMESNGDYERAFYMGVATGSASAFSENLATREEALALLKTIV</sequence>
<comment type="catalytic activity">
    <reaction evidence="6 8">
        <text>beta-D-fructose 1-phosphate + ATP = beta-D-fructose 1,6-bisphosphate + ADP + H(+)</text>
        <dbReference type="Rhea" id="RHEA:14213"/>
        <dbReference type="ChEBI" id="CHEBI:15378"/>
        <dbReference type="ChEBI" id="CHEBI:30616"/>
        <dbReference type="ChEBI" id="CHEBI:32966"/>
        <dbReference type="ChEBI" id="CHEBI:138881"/>
        <dbReference type="ChEBI" id="CHEBI:456216"/>
        <dbReference type="EC" id="2.7.1.56"/>
    </reaction>
</comment>
<dbReference type="InterPro" id="IPR022463">
    <property type="entry name" value="1-PFruKinase"/>
</dbReference>
<dbReference type="GO" id="GO:0044281">
    <property type="term" value="P:small molecule metabolic process"/>
    <property type="evidence" value="ECO:0007669"/>
    <property type="project" value="UniProtKB-ARBA"/>
</dbReference>
<dbReference type="InterPro" id="IPR029056">
    <property type="entry name" value="Ribokinase-like"/>
</dbReference>
<dbReference type="GO" id="GO:0009024">
    <property type="term" value="F:tagatose-6-phosphate kinase activity"/>
    <property type="evidence" value="ECO:0007669"/>
    <property type="project" value="UniProtKB-EC"/>
</dbReference>
<dbReference type="GO" id="GO:0016052">
    <property type="term" value="P:carbohydrate catabolic process"/>
    <property type="evidence" value="ECO:0007669"/>
    <property type="project" value="UniProtKB-ARBA"/>
</dbReference>
<keyword evidence="4 8" id="KW-0418">Kinase</keyword>
<accession>F5RJ00</accession>
<evidence type="ECO:0000256" key="7">
    <source>
        <dbReference type="PIRNR" id="PIRNR000535"/>
    </source>
</evidence>
<feature type="domain" description="Carbohydrate kinase PfkB" evidence="9">
    <location>
        <begin position="31"/>
        <end position="313"/>
    </location>
</feature>
<organism evidence="10 11">
    <name type="scientific">Centipeda periodontii DSM 2778</name>
    <dbReference type="NCBI Taxonomy" id="888060"/>
    <lineage>
        <taxon>Bacteria</taxon>
        <taxon>Bacillati</taxon>
        <taxon>Bacillota</taxon>
        <taxon>Negativicutes</taxon>
        <taxon>Selenomonadales</taxon>
        <taxon>Selenomonadaceae</taxon>
        <taxon>Centipeda</taxon>
    </lineage>
</organism>
<evidence type="ECO:0000259" key="9">
    <source>
        <dbReference type="Pfam" id="PF00294"/>
    </source>
</evidence>
<dbReference type="InterPro" id="IPR011611">
    <property type="entry name" value="PfkB_dom"/>
</dbReference>
<dbReference type="NCBIfam" id="TIGR03168">
    <property type="entry name" value="1-PFK"/>
    <property type="match status" value="1"/>
</dbReference>
<dbReference type="GO" id="GO:0005829">
    <property type="term" value="C:cytosol"/>
    <property type="evidence" value="ECO:0007669"/>
    <property type="project" value="TreeGrafter"/>
</dbReference>
<dbReference type="EC" id="2.7.1.144" evidence="7"/>
<evidence type="ECO:0000313" key="11">
    <source>
        <dbReference type="Proteomes" id="UP000004067"/>
    </source>
</evidence>
<dbReference type="PROSITE" id="PS00584">
    <property type="entry name" value="PFKB_KINASES_2"/>
    <property type="match status" value="1"/>
</dbReference>
<dbReference type="Gene3D" id="3.40.1190.20">
    <property type="match status" value="1"/>
</dbReference>
<dbReference type="Proteomes" id="UP000004067">
    <property type="component" value="Unassembled WGS sequence"/>
</dbReference>
<dbReference type="SUPFAM" id="SSF53613">
    <property type="entry name" value="Ribokinase-like"/>
    <property type="match status" value="1"/>
</dbReference>
<keyword evidence="7" id="KW-0423">Lactose metabolism</keyword>
<dbReference type="PANTHER" id="PTHR46566:SF1">
    <property type="entry name" value="1-PHOSPHOFRUCTOKINASE"/>
    <property type="match status" value="1"/>
</dbReference>
<reference evidence="10 11" key="1">
    <citation type="submission" date="2011-04" db="EMBL/GenBank/DDBJ databases">
        <authorList>
            <person name="Muzny D."/>
            <person name="Qin X."/>
            <person name="Deng J."/>
            <person name="Jiang H."/>
            <person name="Liu Y."/>
            <person name="Qu J."/>
            <person name="Song X.-Z."/>
            <person name="Zhang L."/>
            <person name="Thornton R."/>
            <person name="Coyle M."/>
            <person name="Francisco L."/>
            <person name="Jackson L."/>
            <person name="Javaid M."/>
            <person name="Korchina V."/>
            <person name="Kovar C."/>
            <person name="Mata R."/>
            <person name="Mathew T."/>
            <person name="Ngo R."/>
            <person name="Nguyen L."/>
            <person name="Nguyen N."/>
            <person name="Okwuonu G."/>
            <person name="Ongeri F."/>
            <person name="Pham C."/>
            <person name="Simmons D."/>
            <person name="Wilczek-Boney K."/>
            <person name="Hale W."/>
            <person name="Jakkamsetti A."/>
            <person name="Pham P."/>
            <person name="Ruth R."/>
            <person name="San Lucas F."/>
            <person name="Warren J."/>
            <person name="Zhang J."/>
            <person name="Zhao Z."/>
            <person name="Zhou C."/>
            <person name="Zhu D."/>
            <person name="Lee S."/>
            <person name="Bess C."/>
            <person name="Blankenburg K."/>
            <person name="Forbes L."/>
            <person name="Fu Q."/>
            <person name="Gubbala S."/>
            <person name="Hirani K."/>
            <person name="Jayaseelan J.C."/>
            <person name="Lara F."/>
            <person name="Munidasa M."/>
            <person name="Palculict T."/>
            <person name="Patil S."/>
            <person name="Pu L.-L."/>
            <person name="Saada N."/>
            <person name="Tang L."/>
            <person name="Weissenberger G."/>
            <person name="Zhu Y."/>
            <person name="Hemphill L."/>
            <person name="Shang Y."/>
            <person name="Youmans B."/>
            <person name="Ayvaz T."/>
            <person name="Ross M."/>
            <person name="Santibanez J."/>
            <person name="Aqrawi P."/>
            <person name="Gross S."/>
            <person name="Joshi V."/>
            <person name="Fowler G."/>
            <person name="Nazareth L."/>
            <person name="Reid J."/>
            <person name="Worley K."/>
            <person name="Petrosino J."/>
            <person name="Highlander S."/>
            <person name="Gibbs R."/>
        </authorList>
    </citation>
    <scope>NUCLEOTIDE SEQUENCE [LARGE SCALE GENOMIC DNA]</scope>
    <source>
        <strain evidence="10 11">DSM 2778</strain>
    </source>
</reference>
<dbReference type="PANTHER" id="PTHR46566">
    <property type="entry name" value="1-PHOSPHOFRUCTOKINASE-RELATED"/>
    <property type="match status" value="1"/>
</dbReference>
<comment type="similarity">
    <text evidence="1">Belongs to the carbohydrate kinase pfkB family.</text>
</comment>
<dbReference type="InterPro" id="IPR017583">
    <property type="entry name" value="Tagatose/fructose_Pkinase"/>
</dbReference>
<dbReference type="FunFam" id="3.40.1190.20:FF:000001">
    <property type="entry name" value="Phosphofructokinase"/>
    <property type="match status" value="1"/>
</dbReference>
<dbReference type="CDD" id="cd01164">
    <property type="entry name" value="FruK_PfkB_like"/>
    <property type="match status" value="1"/>
</dbReference>
<protein>
    <recommendedName>
        <fullName evidence="7">Tagatose-6-phosphate kinase</fullName>
        <ecNumber evidence="7">2.7.1.144</ecNumber>
    </recommendedName>
</protein>
<dbReference type="eggNOG" id="COG1105">
    <property type="taxonomic scope" value="Bacteria"/>
</dbReference>
<dbReference type="GO" id="GO:0005988">
    <property type="term" value="P:lactose metabolic process"/>
    <property type="evidence" value="ECO:0007669"/>
    <property type="project" value="UniProtKB-KW"/>
</dbReference>
<keyword evidence="11" id="KW-1185">Reference proteome</keyword>
<comment type="catalytic activity">
    <reaction evidence="7">
        <text>D-tagatofuranose 6-phosphate + ATP = D-tagatofuranose 1,6-bisphosphate + ADP + H(+)</text>
        <dbReference type="Rhea" id="RHEA:12420"/>
        <dbReference type="ChEBI" id="CHEBI:15378"/>
        <dbReference type="ChEBI" id="CHEBI:30616"/>
        <dbReference type="ChEBI" id="CHEBI:58694"/>
        <dbReference type="ChEBI" id="CHEBI:58695"/>
        <dbReference type="ChEBI" id="CHEBI:456216"/>
        <dbReference type="EC" id="2.7.1.144"/>
    </reaction>
</comment>
<dbReference type="NCBIfam" id="TIGR03828">
    <property type="entry name" value="pfkB"/>
    <property type="match status" value="1"/>
</dbReference>
<dbReference type="AlphaFoldDB" id="F5RJ00"/>